<name>A0A2P2IRB6_RHIMU</name>
<dbReference type="AlphaFoldDB" id="A0A2P2IRB6"/>
<dbReference type="EMBL" id="GGEC01003282">
    <property type="protein sequence ID" value="MBW83765.1"/>
    <property type="molecule type" value="Transcribed_RNA"/>
</dbReference>
<protein>
    <submittedName>
        <fullName evidence="1">Uncharacterized protein</fullName>
    </submittedName>
</protein>
<proteinExistence type="predicted"/>
<sequence length="41" mass="4482">MPVDGNVLLNMVCDPHDDIIALPCIKSRPRKLPVDRGNGLV</sequence>
<accession>A0A2P2IRB6</accession>
<organism evidence="1">
    <name type="scientific">Rhizophora mucronata</name>
    <name type="common">Asiatic mangrove</name>
    <dbReference type="NCBI Taxonomy" id="61149"/>
    <lineage>
        <taxon>Eukaryota</taxon>
        <taxon>Viridiplantae</taxon>
        <taxon>Streptophyta</taxon>
        <taxon>Embryophyta</taxon>
        <taxon>Tracheophyta</taxon>
        <taxon>Spermatophyta</taxon>
        <taxon>Magnoliopsida</taxon>
        <taxon>eudicotyledons</taxon>
        <taxon>Gunneridae</taxon>
        <taxon>Pentapetalae</taxon>
        <taxon>rosids</taxon>
        <taxon>fabids</taxon>
        <taxon>Malpighiales</taxon>
        <taxon>Rhizophoraceae</taxon>
        <taxon>Rhizophora</taxon>
    </lineage>
</organism>
<reference evidence="1" key="1">
    <citation type="submission" date="2018-02" db="EMBL/GenBank/DDBJ databases">
        <title>Rhizophora mucronata_Transcriptome.</title>
        <authorList>
            <person name="Meera S.P."/>
            <person name="Sreeshan A."/>
            <person name="Augustine A."/>
        </authorList>
    </citation>
    <scope>NUCLEOTIDE SEQUENCE</scope>
    <source>
        <tissue evidence="1">Leaf</tissue>
    </source>
</reference>
<evidence type="ECO:0000313" key="1">
    <source>
        <dbReference type="EMBL" id="MBW83765.1"/>
    </source>
</evidence>